<accession>A0A511W698</accession>
<gene>
    <name evidence="3" type="ORF">AHA02nite_22830</name>
</gene>
<dbReference type="InterPro" id="IPR003607">
    <property type="entry name" value="HD/PDEase_dom"/>
</dbReference>
<dbReference type="SMART" id="SM00471">
    <property type="entry name" value="HDc"/>
    <property type="match status" value="1"/>
</dbReference>
<reference evidence="3 4" key="1">
    <citation type="submission" date="2019-07" db="EMBL/GenBank/DDBJ databases">
        <title>Whole genome shotgun sequence of Alkalibacillus haloalkaliphilus NBRC 103110.</title>
        <authorList>
            <person name="Hosoyama A."/>
            <person name="Uohara A."/>
            <person name="Ohji S."/>
            <person name="Ichikawa N."/>
        </authorList>
    </citation>
    <scope>NUCLEOTIDE SEQUENCE [LARGE SCALE GENOMIC DNA]</scope>
    <source>
        <strain evidence="3 4">NBRC 103110</strain>
    </source>
</reference>
<protein>
    <recommendedName>
        <fullName evidence="2">HD/PDEase domain-containing protein</fullName>
    </recommendedName>
</protein>
<feature type="transmembrane region" description="Helical" evidence="1">
    <location>
        <begin position="134"/>
        <end position="158"/>
    </location>
</feature>
<dbReference type="NCBIfam" id="TIGR00277">
    <property type="entry name" value="HDIG"/>
    <property type="match status" value="1"/>
</dbReference>
<proteinExistence type="predicted"/>
<feature type="transmembrane region" description="Helical" evidence="1">
    <location>
        <begin position="102"/>
        <end position="122"/>
    </location>
</feature>
<keyword evidence="4" id="KW-1185">Reference proteome</keyword>
<evidence type="ECO:0000259" key="2">
    <source>
        <dbReference type="SMART" id="SM00471"/>
    </source>
</evidence>
<evidence type="ECO:0000313" key="3">
    <source>
        <dbReference type="EMBL" id="GEN46507.1"/>
    </source>
</evidence>
<dbReference type="CDD" id="cd00077">
    <property type="entry name" value="HDc"/>
    <property type="match status" value="1"/>
</dbReference>
<dbReference type="PANTHER" id="PTHR36442:SF1">
    <property type="entry name" value="CYCLIC-DI-AMP PHOSPHODIESTERASE PGPH"/>
    <property type="match status" value="1"/>
</dbReference>
<keyword evidence="1" id="KW-0812">Transmembrane</keyword>
<feature type="transmembrane region" description="Helical" evidence="1">
    <location>
        <begin position="75"/>
        <end position="96"/>
    </location>
</feature>
<evidence type="ECO:0000256" key="1">
    <source>
        <dbReference type="SAM" id="Phobius"/>
    </source>
</evidence>
<dbReference type="Proteomes" id="UP000321440">
    <property type="component" value="Unassembled WGS sequence"/>
</dbReference>
<dbReference type="SUPFAM" id="SSF109604">
    <property type="entry name" value="HD-domain/PDEase-like"/>
    <property type="match status" value="1"/>
</dbReference>
<dbReference type="EMBL" id="BJYA01000015">
    <property type="protein sequence ID" value="GEN46507.1"/>
    <property type="molecule type" value="Genomic_DNA"/>
</dbReference>
<dbReference type="PANTHER" id="PTHR36442">
    <property type="entry name" value="CYCLIC-DI-AMP PHOSPHODIESTERASE PGPH"/>
    <property type="match status" value="1"/>
</dbReference>
<name>A0A511W698_9BACI</name>
<feature type="transmembrane region" description="Helical" evidence="1">
    <location>
        <begin position="52"/>
        <end position="68"/>
    </location>
</feature>
<dbReference type="Pfam" id="PF07698">
    <property type="entry name" value="7TM-7TMR_HD"/>
    <property type="match status" value="1"/>
</dbReference>
<dbReference type="AlphaFoldDB" id="A0A511W698"/>
<sequence>MSLANTLLSGGMVLLMGAIYAFGPNIETLYYLIPIAAHAVLITYLVHERFALVSSVLMAIIGANLLTLSSDFNQFVFVFIYFLFSQWFAIFLYDFITDRISLFKTSLPLIVLHIAIVITFEVRSFDDLISIDTVIAIAFAVLSIFVSAVLILGLFPLFEAGLNLLTESKLLSLANPNHPLLKQILVESPGTYHHSVMVANLSESACEAIGANGLLARVAAYYHDIGKSFQPHYFIENQQNISNPHDELDPKVSAEIILKHPYEGAAILREYGLPDEIIDMTEQHHGTTLLKYFYYQEKEKDPDVREGQFRYKGPIPQSKESAVINICDSVEAAVRSKSNPTLEEIRQVVRAIIHDRLTDGQLDDSQLTLKDLRVIEESICDMLNGIFHSRIEYPDLKESQPAREDSS</sequence>
<keyword evidence="1" id="KW-0472">Membrane</keyword>
<feature type="domain" description="HD/PDEase" evidence="2">
    <location>
        <begin position="187"/>
        <end position="342"/>
    </location>
</feature>
<dbReference type="Gene3D" id="1.10.3210.10">
    <property type="entry name" value="Hypothetical protein af1432"/>
    <property type="match status" value="1"/>
</dbReference>
<evidence type="ECO:0000313" key="4">
    <source>
        <dbReference type="Proteomes" id="UP000321440"/>
    </source>
</evidence>
<comment type="caution">
    <text evidence="3">The sequence shown here is derived from an EMBL/GenBank/DDBJ whole genome shotgun (WGS) entry which is preliminary data.</text>
</comment>
<dbReference type="InterPro" id="IPR052722">
    <property type="entry name" value="PgpH_phosphodiesterase"/>
</dbReference>
<dbReference type="InterPro" id="IPR006675">
    <property type="entry name" value="HDIG_dom"/>
</dbReference>
<dbReference type="InterPro" id="IPR006674">
    <property type="entry name" value="HD_domain"/>
</dbReference>
<dbReference type="InterPro" id="IPR011621">
    <property type="entry name" value="Metal-dep_PHydrolase_7TM_intra"/>
</dbReference>
<keyword evidence="1" id="KW-1133">Transmembrane helix</keyword>
<organism evidence="3 4">
    <name type="scientific">Alkalibacillus haloalkaliphilus</name>
    <dbReference type="NCBI Taxonomy" id="94136"/>
    <lineage>
        <taxon>Bacteria</taxon>
        <taxon>Bacillati</taxon>
        <taxon>Bacillota</taxon>
        <taxon>Bacilli</taxon>
        <taxon>Bacillales</taxon>
        <taxon>Bacillaceae</taxon>
        <taxon>Alkalibacillus</taxon>
    </lineage>
</organism>
<dbReference type="Pfam" id="PF01966">
    <property type="entry name" value="HD"/>
    <property type="match status" value="1"/>
</dbReference>